<evidence type="ECO:0000313" key="2">
    <source>
        <dbReference type="Proteomes" id="UP001305174"/>
    </source>
</evidence>
<reference evidence="2" key="1">
    <citation type="submission" date="2024-05" db="EMBL/GenBank/DDBJ databases">
        <authorList>
            <person name="Tikunov A.Y."/>
            <person name="Morozova V.V."/>
            <person name="Kozlova Y.N."/>
            <person name="Tikunova N.V."/>
            <person name="Babkin I.V."/>
        </authorList>
    </citation>
    <scope>NUCLEOTIDE SEQUENCE [LARGE SCALE GENOMIC DNA]</scope>
</reference>
<dbReference type="EMBL" id="OR575930">
    <property type="protein sequence ID" value="WOZ57417.1"/>
    <property type="molecule type" value="Genomic_DNA"/>
</dbReference>
<organism evidence="1 2">
    <name type="scientific">Pseudomonas phage vB_PseuGesM_254</name>
    <dbReference type="NCBI Taxonomy" id="3092638"/>
    <lineage>
        <taxon>Viruses</taxon>
        <taxon>Duplodnaviria</taxon>
        <taxon>Heunggongvirae</taxon>
        <taxon>Uroviricota</taxon>
        <taxon>Caudoviricetes</taxon>
        <taxon>Vandenendeviridae</taxon>
        <taxon>Chemalvirus</taxon>
        <taxon>Chemalvirus PseuGes254</taxon>
    </lineage>
</organism>
<accession>A0AAX4G687</accession>
<name>A0AAX4G687_9CAUD</name>
<protein>
    <submittedName>
        <fullName evidence="1">Uncharacterized protein</fullName>
    </submittedName>
</protein>
<evidence type="ECO:0000313" key="1">
    <source>
        <dbReference type="EMBL" id="WOZ57417.1"/>
    </source>
</evidence>
<sequence>MTKQYVVNSEEELDAFDDQAAYWEHGEDYVVFHAEEGVEYKPVYCYRENGDMDGFMGWN</sequence>
<keyword evidence="2" id="KW-1185">Reference proteome</keyword>
<dbReference type="Proteomes" id="UP001305174">
    <property type="component" value="Segment"/>
</dbReference>
<proteinExistence type="predicted"/>